<evidence type="ECO:0000256" key="4">
    <source>
        <dbReference type="ARBA" id="ARBA00012944"/>
    </source>
</evidence>
<comment type="function">
    <text evidence="17">Core subunit of the mitochondrial membrane respiratory chain NADH dehydrogenase (Complex I) which catalyzes electron transfer from NADH through the respiratory chain, using ubiquinone as an electron acceptor. Essential for the catalytic activity and assembly of complex I.</text>
</comment>
<comment type="similarity">
    <text evidence="3 17">Belongs to the complex I subunit 4 family.</text>
</comment>
<dbReference type="EC" id="7.1.1.2" evidence="4 17"/>
<gene>
    <name evidence="20" type="primary">ND4</name>
</gene>
<dbReference type="InterPro" id="IPR000260">
    <property type="entry name" value="NADH4_N"/>
</dbReference>
<dbReference type="GO" id="GO:0008137">
    <property type="term" value="F:NADH dehydrogenase (ubiquinone) activity"/>
    <property type="evidence" value="ECO:0007669"/>
    <property type="project" value="UniProtKB-UniRule"/>
</dbReference>
<geneLocation type="mitochondrion" evidence="20"/>
<evidence type="ECO:0000256" key="3">
    <source>
        <dbReference type="ARBA" id="ARBA00009025"/>
    </source>
</evidence>
<reference evidence="20" key="1">
    <citation type="journal article" date="2016" name="Zookeys">
        <title>Complete mitochondrial genomes of two flat-backed millipedes by next-generation sequencing (Diplopoda, Polydesmida).</title>
        <authorList>
            <person name="Dong Y."/>
            <person name="Zhu L."/>
            <person name="Bai Y."/>
            <person name="Ou Y."/>
            <person name="Wang C."/>
        </authorList>
    </citation>
    <scope>NUCLEOTIDE SEQUENCE</scope>
</reference>
<feature type="transmembrane region" description="Helical" evidence="17">
    <location>
        <begin position="20"/>
        <end position="37"/>
    </location>
</feature>
<feature type="domain" description="NADH:ubiquinone oxidoreductase chain 4 N-terminal" evidence="19">
    <location>
        <begin position="1"/>
        <end position="103"/>
    </location>
</feature>
<keyword evidence="8 17" id="KW-0812">Transmembrane</keyword>
<evidence type="ECO:0000256" key="7">
    <source>
        <dbReference type="ARBA" id="ARBA00022660"/>
    </source>
</evidence>
<evidence type="ECO:0000256" key="11">
    <source>
        <dbReference type="ARBA" id="ARBA00022989"/>
    </source>
</evidence>
<organism evidence="20">
    <name type="scientific">Asiomorpha coarctata</name>
    <dbReference type="NCBI Taxonomy" id="1904351"/>
    <lineage>
        <taxon>Eukaryota</taxon>
        <taxon>Metazoa</taxon>
        <taxon>Ecdysozoa</taxon>
        <taxon>Arthropoda</taxon>
        <taxon>Myriapoda</taxon>
        <taxon>Diplopoda</taxon>
        <taxon>Helminthomorpha</taxon>
        <taxon>Polydesmida</taxon>
        <taxon>Paradoxosomatidae</taxon>
        <taxon>Asiomorpha</taxon>
    </lineage>
</organism>
<proteinExistence type="inferred from homology"/>
<evidence type="ECO:0000256" key="1">
    <source>
        <dbReference type="ARBA" id="ARBA00003257"/>
    </source>
</evidence>
<feature type="transmembrane region" description="Helical" evidence="17">
    <location>
        <begin position="183"/>
        <end position="208"/>
    </location>
</feature>
<keyword evidence="6 17" id="KW-0813">Transport</keyword>
<dbReference type="InterPro" id="IPR003918">
    <property type="entry name" value="NADH_UbQ_OxRdtase"/>
</dbReference>
<keyword evidence="13 17" id="KW-0830">Ubiquinone</keyword>
<comment type="subcellular location">
    <subcellularLocation>
        <location evidence="2 17">Mitochondrion membrane</location>
        <topology evidence="2 17">Multi-pass membrane protein</topology>
    </subcellularLocation>
</comment>
<sequence length="447" mass="49494">MLEVMMCTLGLMLSLMVNYYWVWYYLWFIFLGVMILLEMNYELVDWHVMISGIGFDIYSCGFILLSLWVVLMMIMAGGEKGSSSGMSLIFLFVSIFLILGLVFLSMDFMMFYLMFEAVLVPTCVLIFGWGYQPERLGAGIYLLIYTVFCSLPLLVLILSVGSVSGAFWGFASGLSVISLMSGGLYILGIFSVLGFLVKIPLFGLHLWLPKAHVEAPVTGSMILAGVLLKLGGYGLMRFSQWGWSVFLNFSGFFISVSLVGGLYLSLVCLRQVDLKSLVAYSSVVHMGLVVGGLFSGYGVGWVGSFIMMIGHGLCSSGLFYYVGVNYERLGSRSVLFNKGLMAVFPSSVLFWFLLVSSNMAAPPSLNLFGELLLLGSLVSWGKWAAWLLMGASFFSGVYCLYLFGWVQHGVESKVIKGGEGLTVIESMCSFFHWWPLNILFLKGDLFS</sequence>
<keyword evidence="11 17" id="KW-1133">Transmembrane helix</keyword>
<evidence type="ECO:0000256" key="17">
    <source>
        <dbReference type="RuleBase" id="RU003297"/>
    </source>
</evidence>
<feature type="domain" description="NADH:quinone oxidoreductase/Mrp antiporter transmembrane" evidence="18">
    <location>
        <begin position="105"/>
        <end position="394"/>
    </location>
</feature>
<dbReference type="EMBL" id="KU721885">
    <property type="protein sequence ID" value="AOR87171.1"/>
    <property type="molecule type" value="Genomic_DNA"/>
</dbReference>
<keyword evidence="9" id="KW-1278">Translocase</keyword>
<feature type="transmembrane region" description="Helical" evidence="17">
    <location>
        <begin position="301"/>
        <end position="322"/>
    </location>
</feature>
<name>A0A1S5RS89_9MYRI</name>
<dbReference type="GO" id="GO:0042773">
    <property type="term" value="P:ATP synthesis coupled electron transport"/>
    <property type="evidence" value="ECO:0007669"/>
    <property type="project" value="InterPro"/>
</dbReference>
<evidence type="ECO:0000256" key="10">
    <source>
        <dbReference type="ARBA" id="ARBA00022982"/>
    </source>
</evidence>
<dbReference type="PANTHER" id="PTHR43507:SF20">
    <property type="entry name" value="NADH-UBIQUINONE OXIDOREDUCTASE CHAIN 4"/>
    <property type="match status" value="1"/>
</dbReference>
<feature type="transmembrane region" description="Helical" evidence="17">
    <location>
        <begin position="383"/>
        <end position="406"/>
    </location>
</feature>
<comment type="catalytic activity">
    <reaction evidence="16 17">
        <text>a ubiquinone + NADH + 5 H(+)(in) = a ubiquinol + NAD(+) + 4 H(+)(out)</text>
        <dbReference type="Rhea" id="RHEA:29091"/>
        <dbReference type="Rhea" id="RHEA-COMP:9565"/>
        <dbReference type="Rhea" id="RHEA-COMP:9566"/>
        <dbReference type="ChEBI" id="CHEBI:15378"/>
        <dbReference type="ChEBI" id="CHEBI:16389"/>
        <dbReference type="ChEBI" id="CHEBI:17976"/>
        <dbReference type="ChEBI" id="CHEBI:57540"/>
        <dbReference type="ChEBI" id="CHEBI:57945"/>
        <dbReference type="EC" id="7.1.1.2"/>
    </reaction>
</comment>
<dbReference type="GO" id="GO:0015990">
    <property type="term" value="P:electron transport coupled proton transport"/>
    <property type="evidence" value="ECO:0007669"/>
    <property type="project" value="TreeGrafter"/>
</dbReference>
<dbReference type="AlphaFoldDB" id="A0A1S5RS89"/>
<protein>
    <recommendedName>
        <fullName evidence="5 17">NADH-ubiquinone oxidoreductase chain 4</fullName>
        <ecNumber evidence="4 17">7.1.1.2</ecNumber>
    </recommendedName>
</protein>
<dbReference type="GO" id="GO:0003954">
    <property type="term" value="F:NADH dehydrogenase activity"/>
    <property type="evidence" value="ECO:0007669"/>
    <property type="project" value="TreeGrafter"/>
</dbReference>
<comment type="function">
    <text evidence="1">Core subunit of the mitochondrial membrane respiratory chain NADH dehydrogenase (Complex I) that is believed to belong to the minimal assembly required for catalysis. Complex I functions in the transfer of electrons from NADH to the respiratory chain. The immediate electron acceptor for the enzyme is believed to be ubiquinone.</text>
</comment>
<dbReference type="GO" id="GO:0048039">
    <property type="term" value="F:ubiquinone binding"/>
    <property type="evidence" value="ECO:0007669"/>
    <property type="project" value="TreeGrafter"/>
</dbReference>
<feature type="transmembrane region" description="Helical" evidence="17">
    <location>
        <begin position="277"/>
        <end position="295"/>
    </location>
</feature>
<dbReference type="PRINTS" id="PR01437">
    <property type="entry name" value="NUOXDRDTASE4"/>
</dbReference>
<dbReference type="InterPro" id="IPR001750">
    <property type="entry name" value="ND/Mrp_TM"/>
</dbReference>
<evidence type="ECO:0000256" key="8">
    <source>
        <dbReference type="ARBA" id="ARBA00022692"/>
    </source>
</evidence>
<dbReference type="Pfam" id="PF00361">
    <property type="entry name" value="Proton_antipo_M"/>
    <property type="match status" value="1"/>
</dbReference>
<feature type="transmembrane region" description="Helical" evidence="17">
    <location>
        <begin position="142"/>
        <end position="171"/>
    </location>
</feature>
<evidence type="ECO:0000259" key="18">
    <source>
        <dbReference type="Pfam" id="PF00361"/>
    </source>
</evidence>
<keyword evidence="15 17" id="KW-0472">Membrane</keyword>
<feature type="transmembrane region" description="Helical" evidence="17">
    <location>
        <begin position="86"/>
        <end position="104"/>
    </location>
</feature>
<evidence type="ECO:0000256" key="16">
    <source>
        <dbReference type="ARBA" id="ARBA00049551"/>
    </source>
</evidence>
<feature type="transmembrane region" description="Helical" evidence="17">
    <location>
        <begin position="334"/>
        <end position="354"/>
    </location>
</feature>
<keyword evidence="12 17" id="KW-0520">NAD</keyword>
<dbReference type="Pfam" id="PF01059">
    <property type="entry name" value="Oxidored_q5_N"/>
    <property type="match status" value="1"/>
</dbReference>
<evidence type="ECO:0000256" key="15">
    <source>
        <dbReference type="ARBA" id="ARBA00023136"/>
    </source>
</evidence>
<feature type="transmembrane region" description="Helical" evidence="17">
    <location>
        <begin position="215"/>
        <end position="235"/>
    </location>
</feature>
<keyword evidence="10 17" id="KW-0249">Electron transport</keyword>
<evidence type="ECO:0000256" key="2">
    <source>
        <dbReference type="ARBA" id="ARBA00004225"/>
    </source>
</evidence>
<evidence type="ECO:0000256" key="5">
    <source>
        <dbReference type="ARBA" id="ARBA00021006"/>
    </source>
</evidence>
<evidence type="ECO:0000256" key="9">
    <source>
        <dbReference type="ARBA" id="ARBA00022967"/>
    </source>
</evidence>
<accession>A0A1S5RS89</accession>
<keyword evidence="7 17" id="KW-0679">Respiratory chain</keyword>
<dbReference type="PANTHER" id="PTHR43507">
    <property type="entry name" value="NADH-UBIQUINONE OXIDOREDUCTASE CHAIN 4"/>
    <property type="match status" value="1"/>
</dbReference>
<evidence type="ECO:0000256" key="14">
    <source>
        <dbReference type="ARBA" id="ARBA00023128"/>
    </source>
</evidence>
<evidence type="ECO:0000256" key="13">
    <source>
        <dbReference type="ARBA" id="ARBA00023075"/>
    </source>
</evidence>
<evidence type="ECO:0000259" key="19">
    <source>
        <dbReference type="Pfam" id="PF01059"/>
    </source>
</evidence>
<evidence type="ECO:0000256" key="6">
    <source>
        <dbReference type="ARBA" id="ARBA00022448"/>
    </source>
</evidence>
<dbReference type="GO" id="GO:0031966">
    <property type="term" value="C:mitochondrial membrane"/>
    <property type="evidence" value="ECO:0007669"/>
    <property type="project" value="UniProtKB-SubCell"/>
</dbReference>
<evidence type="ECO:0000313" key="20">
    <source>
        <dbReference type="EMBL" id="AOR87171.1"/>
    </source>
</evidence>
<evidence type="ECO:0000256" key="12">
    <source>
        <dbReference type="ARBA" id="ARBA00023027"/>
    </source>
</evidence>
<keyword evidence="14 17" id="KW-0496">Mitochondrion</keyword>
<feature type="transmembrane region" description="Helical" evidence="17">
    <location>
        <begin position="110"/>
        <end position="130"/>
    </location>
</feature>
<feature type="transmembrane region" description="Helical" evidence="17">
    <location>
        <begin position="241"/>
        <end position="265"/>
    </location>
</feature>
<feature type="transmembrane region" description="Helical" evidence="17">
    <location>
        <begin position="49"/>
        <end position="74"/>
    </location>
</feature>